<accession>A0A0D2EKJ3</accession>
<keyword evidence="5" id="KW-0539">Nucleus</keyword>
<gene>
    <name evidence="7" type="ORF">PV06_01005</name>
</gene>
<dbReference type="CDD" id="cd12148">
    <property type="entry name" value="fungal_TF_MHR"/>
    <property type="match status" value="1"/>
</dbReference>
<keyword evidence="3" id="KW-0238">DNA-binding</keyword>
<dbReference type="GO" id="GO:0008270">
    <property type="term" value="F:zinc ion binding"/>
    <property type="evidence" value="ECO:0007669"/>
    <property type="project" value="InterPro"/>
</dbReference>
<evidence type="ECO:0000259" key="6">
    <source>
        <dbReference type="SMART" id="SM00906"/>
    </source>
</evidence>
<keyword evidence="1" id="KW-0862">Zinc</keyword>
<dbReference type="GO" id="GO:0003677">
    <property type="term" value="F:DNA binding"/>
    <property type="evidence" value="ECO:0007669"/>
    <property type="project" value="UniProtKB-KW"/>
</dbReference>
<dbReference type="SMART" id="SM00906">
    <property type="entry name" value="Fungal_trans"/>
    <property type="match status" value="1"/>
</dbReference>
<dbReference type="HOGENOM" id="CLU_007427_3_1_1"/>
<dbReference type="Pfam" id="PF04082">
    <property type="entry name" value="Fungal_trans"/>
    <property type="match status" value="1"/>
</dbReference>
<dbReference type="EMBL" id="KN847332">
    <property type="protein sequence ID" value="KIW48419.1"/>
    <property type="molecule type" value="Genomic_DNA"/>
</dbReference>
<protein>
    <recommendedName>
        <fullName evidence="6">Xylanolytic transcriptional activator regulatory domain-containing protein</fullName>
    </recommendedName>
</protein>
<keyword evidence="2" id="KW-0805">Transcription regulation</keyword>
<evidence type="ECO:0000256" key="4">
    <source>
        <dbReference type="ARBA" id="ARBA00023163"/>
    </source>
</evidence>
<dbReference type="InterPro" id="IPR052073">
    <property type="entry name" value="Amide_Lactam_Regulators"/>
</dbReference>
<dbReference type="RefSeq" id="XP_016268635.1">
    <property type="nucleotide sequence ID" value="XM_016401582.1"/>
</dbReference>
<evidence type="ECO:0000256" key="2">
    <source>
        <dbReference type="ARBA" id="ARBA00023015"/>
    </source>
</evidence>
<dbReference type="VEuPathDB" id="FungiDB:PV06_01005"/>
<evidence type="ECO:0000313" key="7">
    <source>
        <dbReference type="EMBL" id="KIW48419.1"/>
    </source>
</evidence>
<dbReference type="GO" id="GO:0006351">
    <property type="term" value="P:DNA-templated transcription"/>
    <property type="evidence" value="ECO:0007669"/>
    <property type="project" value="InterPro"/>
</dbReference>
<sequence length="517" mass="59839">MRESIIPYASRSSLSHPYQTIVSRKLQAEYLKLCGALDLPPPLMQEALQSNYFEHVYRRCAVVDQAHLSQHLSILLVQAVCLTGASMRQMSSEYFSTCELLYIKVKTLLMTNHEKNLRIILQSLCLISCWNTTPMQVVSMESAYHWLSIATRLLFQAGLHREQTYETVREPRVLRRIAWYLYTMEKSYSCGLGLPCMIRPHDFHVRPLTPEDFDKFDANSQLFVELTKINCLRARMLEVYWRKDESEGAEAAYDILRSMREWIDRLPDQFRLYSGNNPKRLYQRAVYELHIHYFVVIATFFHLCGWAVRTSITNPAVLVASSCMARLYEEILYREEIGLFLPIHNWYISIASLPQIHALSGSHYADDTAEEELDILRRGLQAMAIKWPQANNLQISLDRLYERRVSNRHPNQTVVPNDKDLTGCSEYTRDEIDGTVLNRLVCDLFPFPTSMCPRMDIIDAIESMNPGHEGSTETTVPAAWDKEYQFDWTLNLFDPESLTDGYVPSTSMQTFGEGLSF</sequence>
<evidence type="ECO:0000256" key="3">
    <source>
        <dbReference type="ARBA" id="ARBA00023125"/>
    </source>
</evidence>
<dbReference type="AlphaFoldDB" id="A0A0D2EKJ3"/>
<keyword evidence="4" id="KW-0804">Transcription</keyword>
<proteinExistence type="predicted"/>
<dbReference type="PANTHER" id="PTHR47171:SF3">
    <property type="entry name" value="FARA-RELATED"/>
    <property type="match status" value="1"/>
</dbReference>
<dbReference type="OrthoDB" id="39175at2759"/>
<dbReference type="InterPro" id="IPR007219">
    <property type="entry name" value="XnlR_reg_dom"/>
</dbReference>
<evidence type="ECO:0000256" key="1">
    <source>
        <dbReference type="ARBA" id="ARBA00022833"/>
    </source>
</evidence>
<organism evidence="7 8">
    <name type="scientific">Exophiala oligosperma</name>
    <dbReference type="NCBI Taxonomy" id="215243"/>
    <lineage>
        <taxon>Eukaryota</taxon>
        <taxon>Fungi</taxon>
        <taxon>Dikarya</taxon>
        <taxon>Ascomycota</taxon>
        <taxon>Pezizomycotina</taxon>
        <taxon>Eurotiomycetes</taxon>
        <taxon>Chaetothyriomycetidae</taxon>
        <taxon>Chaetothyriales</taxon>
        <taxon>Herpotrichiellaceae</taxon>
        <taxon>Exophiala</taxon>
    </lineage>
</organism>
<keyword evidence="8" id="KW-1185">Reference proteome</keyword>
<dbReference type="Proteomes" id="UP000053342">
    <property type="component" value="Unassembled WGS sequence"/>
</dbReference>
<evidence type="ECO:0000256" key="5">
    <source>
        <dbReference type="ARBA" id="ARBA00023242"/>
    </source>
</evidence>
<reference evidence="7 8" key="1">
    <citation type="submission" date="2015-01" db="EMBL/GenBank/DDBJ databases">
        <title>The Genome Sequence of Exophiala oligosperma CBS72588.</title>
        <authorList>
            <consortium name="The Broad Institute Genomics Platform"/>
            <person name="Cuomo C."/>
            <person name="de Hoog S."/>
            <person name="Gorbushina A."/>
            <person name="Stielow B."/>
            <person name="Teixiera M."/>
            <person name="Abouelleil A."/>
            <person name="Chapman S.B."/>
            <person name="Priest M."/>
            <person name="Young S.K."/>
            <person name="Wortman J."/>
            <person name="Nusbaum C."/>
            <person name="Birren B."/>
        </authorList>
    </citation>
    <scope>NUCLEOTIDE SEQUENCE [LARGE SCALE GENOMIC DNA]</scope>
    <source>
        <strain evidence="7 8">CBS 72588</strain>
    </source>
</reference>
<feature type="domain" description="Xylanolytic transcriptional activator regulatory" evidence="6">
    <location>
        <begin position="143"/>
        <end position="216"/>
    </location>
</feature>
<dbReference type="PANTHER" id="PTHR47171">
    <property type="entry name" value="FARA-RELATED"/>
    <property type="match status" value="1"/>
</dbReference>
<name>A0A0D2EKJ3_9EURO</name>
<dbReference type="GeneID" id="27353079"/>
<evidence type="ECO:0000313" key="8">
    <source>
        <dbReference type="Proteomes" id="UP000053342"/>
    </source>
</evidence>